<evidence type="ECO:0000256" key="9">
    <source>
        <dbReference type="PIRSR" id="PIRSR000350-2"/>
    </source>
</evidence>
<dbReference type="Proteomes" id="UP000077875">
    <property type="component" value="Chromosome"/>
</dbReference>
<evidence type="ECO:0000259" key="14">
    <source>
        <dbReference type="Pfam" id="PF07992"/>
    </source>
</evidence>
<name>A0A172YG87_9GAMM</name>
<evidence type="ECO:0000256" key="2">
    <source>
        <dbReference type="ARBA" id="ARBA00011738"/>
    </source>
</evidence>
<proteinExistence type="inferred from homology"/>
<dbReference type="PRINTS" id="PR00411">
    <property type="entry name" value="PNDRDTASEI"/>
</dbReference>
<dbReference type="RefSeq" id="WP_064123117.1">
    <property type="nucleotide sequence ID" value="NZ_CP015243.1"/>
</dbReference>
<dbReference type="InterPro" id="IPR036188">
    <property type="entry name" value="FAD/NAD-bd_sf"/>
</dbReference>
<dbReference type="STRING" id="376489.A5892_12685"/>
<evidence type="ECO:0000256" key="10">
    <source>
        <dbReference type="PIRSR" id="PIRSR000350-3"/>
    </source>
</evidence>
<dbReference type="InterPro" id="IPR023753">
    <property type="entry name" value="FAD/NAD-binding_dom"/>
</dbReference>
<sequence length="453" mass="49344">MAKHDYDLVVIGGGSGGVRAARMAAKQGARVALAEQSRLGGTCVNVGCVPKKLYAYASHFATSFRQSEGFGWSLSPSPSFEWSRLRDNTAREIERLNGIYRNLLVNAGVELFEAHAFIEGPHLVRIGEHRVSAERILIATGGKPWRPDFPGAERMLDSNRIFSLERLPRRLAIYGGGYIAVEFASIFSGLGVEVTLVYRGELFLRGFDHEVREFVRDEMMRKGVDFRFGHSVARIEASEQGDRVVLDDGAELEVDLVLGATGRRPNFDGLGLENLEVVLGEGGVLEVDDGYRTATPSVLALGDVIGTPELTPVAIAEAMRLVAIHFEHTAPAPIDYQNVATAVFCEPNVATVGLTEEQARERCEAVRIYVTKFRPMLHTLADDPGRCLMKLVVDDGSDKVVGAHMVGHDAGELIQGIAIAVTAGLTKADFDSTIGIHPTSAEEFVTLREATRR</sequence>
<feature type="binding site" evidence="10">
    <location>
        <position position="52"/>
    </location>
    <ligand>
        <name>FAD</name>
        <dbReference type="ChEBI" id="CHEBI:57692"/>
    </ligand>
</feature>
<dbReference type="PROSITE" id="PS00076">
    <property type="entry name" value="PYRIDINE_REDOX_1"/>
    <property type="match status" value="1"/>
</dbReference>
<feature type="binding site" evidence="10">
    <location>
        <position position="262"/>
    </location>
    <ligand>
        <name>NAD(+)</name>
        <dbReference type="ChEBI" id="CHEBI:57540"/>
    </ligand>
</feature>
<feature type="binding site" evidence="10">
    <location>
        <position position="303"/>
    </location>
    <ligand>
        <name>FAD</name>
        <dbReference type="ChEBI" id="CHEBI:57692"/>
    </ligand>
</feature>
<dbReference type="NCBIfam" id="NF004776">
    <property type="entry name" value="PRK06116.1"/>
    <property type="match status" value="1"/>
</dbReference>
<dbReference type="AlphaFoldDB" id="A0A172YG87"/>
<dbReference type="KEGG" id="haa:A5892_12685"/>
<keyword evidence="3 12" id="KW-0285">Flavoprotein</keyword>
<keyword evidence="10" id="KW-0547">Nucleotide-binding</keyword>
<comment type="subunit">
    <text evidence="2">Homodimer.</text>
</comment>
<dbReference type="PRINTS" id="PR00368">
    <property type="entry name" value="FADPNR"/>
</dbReference>
<evidence type="ECO:0000256" key="3">
    <source>
        <dbReference type="ARBA" id="ARBA00022630"/>
    </source>
</evidence>
<evidence type="ECO:0000259" key="13">
    <source>
        <dbReference type="Pfam" id="PF02852"/>
    </source>
</evidence>
<dbReference type="InterPro" id="IPR001100">
    <property type="entry name" value="Pyr_nuc-diS_OxRdtase"/>
</dbReference>
<dbReference type="GO" id="GO:0004362">
    <property type="term" value="F:glutathione-disulfide reductase (NADPH) activity"/>
    <property type="evidence" value="ECO:0007669"/>
    <property type="project" value="TreeGrafter"/>
</dbReference>
<dbReference type="Pfam" id="PF02852">
    <property type="entry name" value="Pyr_redox_dim"/>
    <property type="match status" value="1"/>
</dbReference>
<dbReference type="SUPFAM" id="SSF55424">
    <property type="entry name" value="FAD/NAD-linked reductases, dimerisation (C-terminal) domain"/>
    <property type="match status" value="1"/>
</dbReference>
<evidence type="ECO:0000313" key="15">
    <source>
        <dbReference type="EMBL" id="ANF58217.1"/>
    </source>
</evidence>
<evidence type="ECO:0000256" key="1">
    <source>
        <dbReference type="ARBA" id="ARBA00007532"/>
    </source>
</evidence>
<feature type="domain" description="FAD/NAD(P)-binding" evidence="14">
    <location>
        <begin position="6"/>
        <end position="318"/>
    </location>
</feature>
<keyword evidence="5" id="KW-0521">NADP</keyword>
<dbReference type="Gene3D" id="3.30.390.30">
    <property type="match status" value="1"/>
</dbReference>
<dbReference type="GO" id="GO:0005829">
    <property type="term" value="C:cytosol"/>
    <property type="evidence" value="ECO:0007669"/>
    <property type="project" value="TreeGrafter"/>
</dbReference>
<evidence type="ECO:0000256" key="7">
    <source>
        <dbReference type="ARBA" id="ARBA00023157"/>
    </source>
</evidence>
<keyword evidence="8 12" id="KW-0676">Redox-active center</keyword>
<organism evidence="15 16">
    <name type="scientific">Halotalea alkalilenta</name>
    <dbReference type="NCBI Taxonomy" id="376489"/>
    <lineage>
        <taxon>Bacteria</taxon>
        <taxon>Pseudomonadati</taxon>
        <taxon>Pseudomonadota</taxon>
        <taxon>Gammaproteobacteria</taxon>
        <taxon>Oceanospirillales</taxon>
        <taxon>Halomonadaceae</taxon>
        <taxon>Halotalea</taxon>
    </lineage>
</organism>
<dbReference type="InterPro" id="IPR004099">
    <property type="entry name" value="Pyr_nucl-diS_OxRdtase_dimer"/>
</dbReference>
<comment type="cofactor">
    <cofactor evidence="10">
        <name>FAD</name>
        <dbReference type="ChEBI" id="CHEBI:57692"/>
    </cofactor>
    <text evidence="10">Binds 1 FAD per subunit.</text>
</comment>
<keyword evidence="16" id="KW-1185">Reference proteome</keyword>
<evidence type="ECO:0000313" key="16">
    <source>
        <dbReference type="Proteomes" id="UP000077875"/>
    </source>
</evidence>
<feature type="disulfide bond" description="Redox-active" evidence="11">
    <location>
        <begin position="43"/>
        <end position="48"/>
    </location>
</feature>
<comment type="similarity">
    <text evidence="1 12">Belongs to the class-I pyridine nucleotide-disulfide oxidoreductase family.</text>
</comment>
<keyword evidence="6 12" id="KW-0560">Oxidoreductase</keyword>
<evidence type="ECO:0000256" key="6">
    <source>
        <dbReference type="ARBA" id="ARBA00023002"/>
    </source>
</evidence>
<feature type="domain" description="Pyridine nucleotide-disulphide oxidoreductase dimerisation" evidence="13">
    <location>
        <begin position="339"/>
        <end position="447"/>
    </location>
</feature>
<evidence type="ECO:0000256" key="5">
    <source>
        <dbReference type="ARBA" id="ARBA00022857"/>
    </source>
</evidence>
<dbReference type="Pfam" id="PF07992">
    <property type="entry name" value="Pyr_redox_2"/>
    <property type="match status" value="1"/>
</dbReference>
<accession>A0A172YG87</accession>
<keyword evidence="7" id="KW-1015">Disulfide bond</keyword>
<keyword evidence="4 10" id="KW-0274">FAD</keyword>
<keyword evidence="10" id="KW-0520">NAD</keyword>
<dbReference type="SUPFAM" id="SSF51905">
    <property type="entry name" value="FAD/NAD(P)-binding domain"/>
    <property type="match status" value="1"/>
</dbReference>
<dbReference type="PANTHER" id="PTHR42737:SF2">
    <property type="entry name" value="GLUTATHIONE REDUCTASE"/>
    <property type="match status" value="1"/>
</dbReference>
<evidence type="ECO:0000256" key="11">
    <source>
        <dbReference type="PIRSR" id="PIRSR000350-4"/>
    </source>
</evidence>
<dbReference type="InterPro" id="IPR016156">
    <property type="entry name" value="FAD/NAD-linked_Rdtase_dimer_sf"/>
</dbReference>
<dbReference type="PANTHER" id="PTHR42737">
    <property type="entry name" value="GLUTATHIONE REDUCTASE"/>
    <property type="match status" value="1"/>
</dbReference>
<dbReference type="GO" id="GO:0006749">
    <property type="term" value="P:glutathione metabolic process"/>
    <property type="evidence" value="ECO:0007669"/>
    <property type="project" value="TreeGrafter"/>
</dbReference>
<dbReference type="Gene3D" id="3.50.50.60">
    <property type="entry name" value="FAD/NAD(P)-binding domain"/>
    <property type="match status" value="2"/>
</dbReference>
<reference evidence="15 16" key="1">
    <citation type="submission" date="2016-04" db="EMBL/GenBank/DDBJ databases">
        <title>Complete Genome Sequence of Halotalea alkalilenta IHB B 13600.</title>
        <authorList>
            <person name="Swarnkar M.K."/>
            <person name="Sharma A."/>
            <person name="Kaushal K."/>
            <person name="Soni R."/>
            <person name="Rana S."/>
            <person name="Singh A.K."/>
            <person name="Gulati A."/>
        </authorList>
    </citation>
    <scope>NUCLEOTIDE SEQUENCE [LARGE SCALE GENOMIC DNA]</scope>
    <source>
        <strain evidence="15 16">IHB B 13600</strain>
    </source>
</reference>
<dbReference type="GO" id="GO:0050660">
    <property type="term" value="F:flavin adenine dinucleotide binding"/>
    <property type="evidence" value="ECO:0007669"/>
    <property type="project" value="InterPro"/>
</dbReference>
<evidence type="ECO:0000256" key="12">
    <source>
        <dbReference type="RuleBase" id="RU003691"/>
    </source>
</evidence>
<dbReference type="InterPro" id="IPR046952">
    <property type="entry name" value="GSHR/TRXR-like"/>
</dbReference>
<evidence type="ECO:0000256" key="4">
    <source>
        <dbReference type="ARBA" id="ARBA00022827"/>
    </source>
</evidence>
<dbReference type="GO" id="GO:0045454">
    <property type="term" value="P:cell redox homeostasis"/>
    <property type="evidence" value="ECO:0007669"/>
    <property type="project" value="InterPro"/>
</dbReference>
<dbReference type="PIRSF" id="PIRSF000350">
    <property type="entry name" value="Mercury_reductase_MerA"/>
    <property type="match status" value="1"/>
</dbReference>
<feature type="active site" description="Proton acceptor" evidence="9">
    <location>
        <position position="437"/>
    </location>
</feature>
<feature type="binding site" evidence="10">
    <location>
        <begin position="175"/>
        <end position="182"/>
    </location>
    <ligand>
        <name>NAD(+)</name>
        <dbReference type="ChEBI" id="CHEBI:57540"/>
    </ligand>
</feature>
<dbReference type="FunFam" id="3.50.50.60:FF:000051">
    <property type="entry name" value="Glutathione reductase"/>
    <property type="match status" value="1"/>
</dbReference>
<dbReference type="InterPro" id="IPR012999">
    <property type="entry name" value="Pyr_OxRdtase_I_AS"/>
</dbReference>
<protein>
    <submittedName>
        <fullName evidence="15">Glutathione-disulfide reductase</fullName>
    </submittedName>
</protein>
<evidence type="ECO:0000256" key="8">
    <source>
        <dbReference type="ARBA" id="ARBA00023284"/>
    </source>
</evidence>
<gene>
    <name evidence="15" type="ORF">A5892_12685</name>
</gene>
<dbReference type="EMBL" id="CP015243">
    <property type="protein sequence ID" value="ANF58217.1"/>
    <property type="molecule type" value="Genomic_DNA"/>
</dbReference>
<dbReference type="GO" id="GO:0034599">
    <property type="term" value="P:cellular response to oxidative stress"/>
    <property type="evidence" value="ECO:0007669"/>
    <property type="project" value="TreeGrafter"/>
</dbReference>